<feature type="non-terminal residue" evidence="3">
    <location>
        <position position="130"/>
    </location>
</feature>
<dbReference type="AlphaFoldDB" id="A0A382GT54"/>
<keyword evidence="1" id="KW-0472">Membrane</keyword>
<protein>
    <recommendedName>
        <fullName evidence="2">Phosphatidic acid phosphatase type 2/haloperoxidase domain-containing protein</fullName>
    </recommendedName>
</protein>
<organism evidence="3">
    <name type="scientific">marine metagenome</name>
    <dbReference type="NCBI Taxonomy" id="408172"/>
    <lineage>
        <taxon>unclassified sequences</taxon>
        <taxon>metagenomes</taxon>
        <taxon>ecological metagenomes</taxon>
    </lineage>
</organism>
<evidence type="ECO:0000259" key="2">
    <source>
        <dbReference type="Pfam" id="PF01569"/>
    </source>
</evidence>
<proteinExistence type="predicted"/>
<dbReference type="InterPro" id="IPR000326">
    <property type="entry name" value="PAP2/HPO"/>
</dbReference>
<gene>
    <name evidence="3" type="ORF">METZ01_LOCUS231013</name>
</gene>
<evidence type="ECO:0000256" key="1">
    <source>
        <dbReference type="SAM" id="Phobius"/>
    </source>
</evidence>
<name>A0A382GT54_9ZZZZ</name>
<accession>A0A382GT54</accession>
<dbReference type="EMBL" id="UINC01057226">
    <property type="protein sequence ID" value="SVB78159.1"/>
    <property type="molecule type" value="Genomic_DNA"/>
</dbReference>
<keyword evidence="1" id="KW-0812">Transmembrane</keyword>
<sequence>VESLIELMLQVFNSLDIKLLFWVHQNVSNPILDWLMPVITNQNNWIIPVLILIFYLGFNGNKRGRITLTILLISIIAVDSISAQILKPFFERIRPSHVYAKELNLLVSEGGKWSMPSNHAANVFALAVVL</sequence>
<keyword evidence="1" id="KW-1133">Transmembrane helix</keyword>
<evidence type="ECO:0000313" key="3">
    <source>
        <dbReference type="EMBL" id="SVB78159.1"/>
    </source>
</evidence>
<feature type="domain" description="Phosphatidic acid phosphatase type 2/haloperoxidase" evidence="2">
    <location>
        <begin position="71"/>
        <end position="130"/>
    </location>
</feature>
<feature type="non-terminal residue" evidence="3">
    <location>
        <position position="1"/>
    </location>
</feature>
<feature type="transmembrane region" description="Helical" evidence="1">
    <location>
        <begin position="42"/>
        <end position="59"/>
    </location>
</feature>
<dbReference type="SUPFAM" id="SSF48317">
    <property type="entry name" value="Acid phosphatase/Vanadium-dependent haloperoxidase"/>
    <property type="match status" value="1"/>
</dbReference>
<reference evidence="3" key="1">
    <citation type="submission" date="2018-05" db="EMBL/GenBank/DDBJ databases">
        <authorList>
            <person name="Lanie J.A."/>
            <person name="Ng W.-L."/>
            <person name="Kazmierczak K.M."/>
            <person name="Andrzejewski T.M."/>
            <person name="Davidsen T.M."/>
            <person name="Wayne K.J."/>
            <person name="Tettelin H."/>
            <person name="Glass J.I."/>
            <person name="Rusch D."/>
            <person name="Podicherti R."/>
            <person name="Tsui H.-C.T."/>
            <person name="Winkler M.E."/>
        </authorList>
    </citation>
    <scope>NUCLEOTIDE SEQUENCE</scope>
</reference>
<dbReference type="Gene3D" id="1.20.144.10">
    <property type="entry name" value="Phosphatidic acid phosphatase type 2/haloperoxidase"/>
    <property type="match status" value="1"/>
</dbReference>
<dbReference type="InterPro" id="IPR036938">
    <property type="entry name" value="PAP2/HPO_sf"/>
</dbReference>
<feature type="transmembrane region" description="Helical" evidence="1">
    <location>
        <begin position="66"/>
        <end position="86"/>
    </location>
</feature>
<dbReference type="Pfam" id="PF01569">
    <property type="entry name" value="PAP2"/>
    <property type="match status" value="1"/>
</dbReference>